<organism evidence="2 3">
    <name type="scientific">Rousettus aegyptiacus</name>
    <name type="common">Egyptian fruit bat</name>
    <name type="synonym">Pteropus aegyptiacus</name>
    <dbReference type="NCBI Taxonomy" id="9407"/>
    <lineage>
        <taxon>Eukaryota</taxon>
        <taxon>Metazoa</taxon>
        <taxon>Chordata</taxon>
        <taxon>Craniata</taxon>
        <taxon>Vertebrata</taxon>
        <taxon>Euteleostomi</taxon>
        <taxon>Mammalia</taxon>
        <taxon>Eutheria</taxon>
        <taxon>Laurasiatheria</taxon>
        <taxon>Chiroptera</taxon>
        <taxon>Yinpterochiroptera</taxon>
        <taxon>Pteropodoidea</taxon>
        <taxon>Pteropodidae</taxon>
        <taxon>Rousettinae</taxon>
        <taxon>Rousettus</taxon>
    </lineage>
</organism>
<sequence length="122" mass="13223">MIKSIEEERQPWIQVTLKASPGSEGRSGQRQRHEAREWPAQAPECGESFLKSTYSLSAAHCIHIQKGNGFGGNPHYGGVGVMVSVLLFCSGSLITNEPLPNNEISISSSTMPGHLPFAETML</sequence>
<keyword evidence="3" id="KW-1185">Reference proteome</keyword>
<reference evidence="2 3" key="1">
    <citation type="journal article" date="2020" name="Nature">
        <title>Six reference-quality genomes reveal evolution of bat adaptations.</title>
        <authorList>
            <person name="Jebb D."/>
            <person name="Huang Z."/>
            <person name="Pippel M."/>
            <person name="Hughes G.M."/>
            <person name="Lavrichenko K."/>
            <person name="Devanna P."/>
            <person name="Winkler S."/>
            <person name="Jermiin L.S."/>
            <person name="Skirmuntt E.C."/>
            <person name="Katzourakis A."/>
            <person name="Burkitt-Gray L."/>
            <person name="Ray D.A."/>
            <person name="Sullivan K.A.M."/>
            <person name="Roscito J.G."/>
            <person name="Kirilenko B.M."/>
            <person name="Davalos L.M."/>
            <person name="Corthals A.P."/>
            <person name="Power M.L."/>
            <person name="Jones G."/>
            <person name="Ransome R.D."/>
            <person name="Dechmann D.K.N."/>
            <person name="Locatelli A.G."/>
            <person name="Puechmaille S.J."/>
            <person name="Fedrigo O."/>
            <person name="Jarvis E.D."/>
            <person name="Hiller M."/>
            <person name="Vernes S.C."/>
            <person name="Myers E.W."/>
            <person name="Teeling E.C."/>
        </authorList>
    </citation>
    <scope>NUCLEOTIDE SEQUENCE [LARGE SCALE GENOMIC DNA]</scope>
    <source>
        <strain evidence="2">MRouAeg1</strain>
        <tissue evidence="2">Muscle</tissue>
    </source>
</reference>
<evidence type="ECO:0000256" key="1">
    <source>
        <dbReference type="SAM" id="MobiDB-lite"/>
    </source>
</evidence>
<accession>A0A7J8BEB4</accession>
<feature type="region of interest" description="Disordered" evidence="1">
    <location>
        <begin position="13"/>
        <end position="41"/>
    </location>
</feature>
<protein>
    <submittedName>
        <fullName evidence="2">Uncharacterized protein</fullName>
    </submittedName>
</protein>
<name>A0A7J8BEB4_ROUAE</name>
<proteinExistence type="predicted"/>
<evidence type="ECO:0000313" key="3">
    <source>
        <dbReference type="Proteomes" id="UP000593571"/>
    </source>
</evidence>
<evidence type="ECO:0000313" key="2">
    <source>
        <dbReference type="EMBL" id="KAF6397044.1"/>
    </source>
</evidence>
<comment type="caution">
    <text evidence="2">The sequence shown here is derived from an EMBL/GenBank/DDBJ whole genome shotgun (WGS) entry which is preliminary data.</text>
</comment>
<dbReference type="Proteomes" id="UP000593571">
    <property type="component" value="Unassembled WGS sequence"/>
</dbReference>
<dbReference type="AlphaFoldDB" id="A0A7J8BEB4"/>
<dbReference type="EMBL" id="JACASE010000017">
    <property type="protein sequence ID" value="KAF6397044.1"/>
    <property type="molecule type" value="Genomic_DNA"/>
</dbReference>
<gene>
    <name evidence="2" type="ORF">HJG63_009716</name>
</gene>